<keyword evidence="5 9" id="KW-0812">Transmembrane</keyword>
<feature type="transmembrane region" description="Helical" evidence="9">
    <location>
        <begin position="47"/>
        <end position="65"/>
    </location>
</feature>
<accession>A0ABU5ZET7</accession>
<evidence type="ECO:0000256" key="8">
    <source>
        <dbReference type="ARBA" id="ARBA00038436"/>
    </source>
</evidence>
<evidence type="ECO:0000313" key="12">
    <source>
        <dbReference type="Proteomes" id="UP001310386"/>
    </source>
</evidence>
<dbReference type="Proteomes" id="UP001310386">
    <property type="component" value="Unassembled WGS sequence"/>
</dbReference>
<proteinExistence type="inferred from homology"/>
<dbReference type="PANTHER" id="PTHR35011">
    <property type="entry name" value="2,3-DIKETO-L-GULONATE TRAP TRANSPORTER SMALL PERMEASE PROTEIN YIAM"/>
    <property type="match status" value="1"/>
</dbReference>
<keyword evidence="2" id="KW-0813">Transport</keyword>
<dbReference type="PANTHER" id="PTHR35011:SF2">
    <property type="entry name" value="2,3-DIKETO-L-GULONATE TRAP TRANSPORTER SMALL PERMEASE PROTEIN YIAM"/>
    <property type="match status" value="1"/>
</dbReference>
<dbReference type="RefSeq" id="WP_371753130.1">
    <property type="nucleotide sequence ID" value="NZ_JAYJLD010000005.1"/>
</dbReference>
<evidence type="ECO:0000256" key="7">
    <source>
        <dbReference type="ARBA" id="ARBA00023136"/>
    </source>
</evidence>
<keyword evidence="12" id="KW-1185">Reference proteome</keyword>
<name>A0ABU5ZET7_9BACL</name>
<sequence>MKAWKKAWALLEDISAGTFFSAGIALIFYGVLMRYVFNSPKAWVEEVSSYLVIWGALLGISVALRNDHHIQIDMLYDKLPASAKRWVDLFANFVGILFSVFYAYYGYLLVAKRYTSGMVSMDVGIPMWIVYLILPISGILFLLRFIERFVHHVKGKGDVHADRSAF</sequence>
<keyword evidence="3" id="KW-1003">Cell membrane</keyword>
<reference evidence="11" key="1">
    <citation type="submission" date="2023-12" db="EMBL/GenBank/DDBJ databases">
        <title>Fervidustalea candida gen. nov., sp. nov., a novel member of the family Paenibacillaceae isolated from a geothermal area.</title>
        <authorList>
            <person name="Li W.-J."/>
            <person name="Jiao J.-Y."/>
            <person name="Chen Y."/>
        </authorList>
    </citation>
    <scope>NUCLEOTIDE SEQUENCE</scope>
    <source>
        <strain evidence="11">SYSU GA230002</strain>
    </source>
</reference>
<organism evidence="11 12">
    <name type="scientific">Ferviditalea candida</name>
    <dbReference type="NCBI Taxonomy" id="3108399"/>
    <lineage>
        <taxon>Bacteria</taxon>
        <taxon>Bacillati</taxon>
        <taxon>Bacillota</taxon>
        <taxon>Bacilli</taxon>
        <taxon>Bacillales</taxon>
        <taxon>Paenibacillaceae</taxon>
        <taxon>Ferviditalea</taxon>
    </lineage>
</organism>
<comment type="subcellular location">
    <subcellularLocation>
        <location evidence="1">Cell inner membrane</location>
        <topology evidence="1">Multi-pass membrane protein</topology>
    </subcellularLocation>
</comment>
<keyword evidence="4" id="KW-0997">Cell inner membrane</keyword>
<comment type="similarity">
    <text evidence="8">Belongs to the TRAP transporter small permease family.</text>
</comment>
<evidence type="ECO:0000256" key="3">
    <source>
        <dbReference type="ARBA" id="ARBA00022475"/>
    </source>
</evidence>
<evidence type="ECO:0000256" key="4">
    <source>
        <dbReference type="ARBA" id="ARBA00022519"/>
    </source>
</evidence>
<evidence type="ECO:0000256" key="1">
    <source>
        <dbReference type="ARBA" id="ARBA00004429"/>
    </source>
</evidence>
<comment type="caution">
    <text evidence="11">The sequence shown here is derived from an EMBL/GenBank/DDBJ whole genome shotgun (WGS) entry which is preliminary data.</text>
</comment>
<gene>
    <name evidence="11" type="ORF">VF724_04990</name>
</gene>
<feature type="transmembrane region" description="Helical" evidence="9">
    <location>
        <begin position="86"/>
        <end position="105"/>
    </location>
</feature>
<evidence type="ECO:0000256" key="9">
    <source>
        <dbReference type="SAM" id="Phobius"/>
    </source>
</evidence>
<evidence type="ECO:0000259" key="10">
    <source>
        <dbReference type="Pfam" id="PF04290"/>
    </source>
</evidence>
<keyword evidence="7 9" id="KW-0472">Membrane</keyword>
<feature type="domain" description="Tripartite ATP-independent periplasmic transporters DctQ component" evidence="10">
    <location>
        <begin position="24"/>
        <end position="154"/>
    </location>
</feature>
<dbReference type="InterPro" id="IPR055348">
    <property type="entry name" value="DctQ"/>
</dbReference>
<feature type="transmembrane region" description="Helical" evidence="9">
    <location>
        <begin position="7"/>
        <end position="32"/>
    </location>
</feature>
<protein>
    <submittedName>
        <fullName evidence="11">TRAP transporter small permease</fullName>
    </submittedName>
</protein>
<keyword evidence="6 9" id="KW-1133">Transmembrane helix</keyword>
<dbReference type="InterPro" id="IPR007387">
    <property type="entry name" value="TRAP_DctQ"/>
</dbReference>
<dbReference type="EMBL" id="JAYJLD010000005">
    <property type="protein sequence ID" value="MEB3101014.1"/>
    <property type="molecule type" value="Genomic_DNA"/>
</dbReference>
<dbReference type="Pfam" id="PF04290">
    <property type="entry name" value="DctQ"/>
    <property type="match status" value="1"/>
</dbReference>
<evidence type="ECO:0000256" key="6">
    <source>
        <dbReference type="ARBA" id="ARBA00022989"/>
    </source>
</evidence>
<evidence type="ECO:0000256" key="5">
    <source>
        <dbReference type="ARBA" id="ARBA00022692"/>
    </source>
</evidence>
<evidence type="ECO:0000256" key="2">
    <source>
        <dbReference type="ARBA" id="ARBA00022448"/>
    </source>
</evidence>
<feature type="transmembrane region" description="Helical" evidence="9">
    <location>
        <begin position="125"/>
        <end position="146"/>
    </location>
</feature>
<evidence type="ECO:0000313" key="11">
    <source>
        <dbReference type="EMBL" id="MEB3101014.1"/>
    </source>
</evidence>